<dbReference type="Gene3D" id="2.30.30.40">
    <property type="entry name" value="SH3 Domains"/>
    <property type="match status" value="1"/>
</dbReference>
<feature type="chain" id="PRO_5046939361" evidence="1">
    <location>
        <begin position="22"/>
        <end position="272"/>
    </location>
</feature>
<dbReference type="Pfam" id="PF08239">
    <property type="entry name" value="SH3_3"/>
    <property type="match status" value="1"/>
</dbReference>
<keyword evidence="4" id="KW-1185">Reference proteome</keyword>
<evidence type="ECO:0000259" key="2">
    <source>
        <dbReference type="Pfam" id="PF08239"/>
    </source>
</evidence>
<dbReference type="Proteomes" id="UP001203607">
    <property type="component" value="Unassembled WGS sequence"/>
</dbReference>
<name>A0ABT0PQG8_9FLAO</name>
<dbReference type="EMBL" id="JAMFMA010000002">
    <property type="protein sequence ID" value="MCL6273642.1"/>
    <property type="molecule type" value="Genomic_DNA"/>
</dbReference>
<comment type="caution">
    <text evidence="3">The sequence shown here is derived from an EMBL/GenBank/DDBJ whole genome shotgun (WGS) entry which is preliminary data.</text>
</comment>
<sequence length="272" mass="30530">MNTKVLFTALTFLITSSFTIAQNKYHCLDESCAFKPGQQVYVFGNDVKLRSKPSAESEVLDLLKIGESVVIVGKTAFSWPYNGFDSFFYEVRYNNESTGYILGGLLALERIKLNGINYYFAYSKRHKKTFLNIRHVENGDYVEVKTPLSNTTFSITTYDDKGVPGLDGMFYIDYLSEACGVDGGGIYVFAHNGLLTPTASLTKVSDAGVYFHHERFIFPADSGGLEDKILFKKEAGEMLDEATNWTKTSVEIRELSWIDGQLVPEFEEISAH</sequence>
<feature type="domain" description="SH3b" evidence="2">
    <location>
        <begin position="46"/>
        <end position="106"/>
    </location>
</feature>
<reference evidence="3 4" key="1">
    <citation type="submission" date="2022-05" db="EMBL/GenBank/DDBJ databases">
        <authorList>
            <person name="Park J.-S."/>
        </authorList>
    </citation>
    <scope>NUCLEOTIDE SEQUENCE [LARGE SCALE GENOMIC DNA]</scope>
    <source>
        <strain evidence="3 4">2012CJ35-5</strain>
    </source>
</reference>
<evidence type="ECO:0000256" key="1">
    <source>
        <dbReference type="SAM" id="SignalP"/>
    </source>
</evidence>
<evidence type="ECO:0000313" key="4">
    <source>
        <dbReference type="Proteomes" id="UP001203607"/>
    </source>
</evidence>
<dbReference type="RefSeq" id="WP_249656834.1">
    <property type="nucleotide sequence ID" value="NZ_JAMFMA010000002.1"/>
</dbReference>
<protein>
    <submittedName>
        <fullName evidence="3">SH3 domain-containing protein</fullName>
    </submittedName>
</protein>
<feature type="signal peptide" evidence="1">
    <location>
        <begin position="1"/>
        <end position="21"/>
    </location>
</feature>
<gene>
    <name evidence="3" type="ORF">M3P19_06450</name>
</gene>
<evidence type="ECO:0000313" key="3">
    <source>
        <dbReference type="EMBL" id="MCL6273642.1"/>
    </source>
</evidence>
<proteinExistence type="predicted"/>
<keyword evidence="1" id="KW-0732">Signal</keyword>
<organism evidence="3 4">
    <name type="scientific">Flagellimonas spongiicola</name>
    <dbReference type="NCBI Taxonomy" id="2942208"/>
    <lineage>
        <taxon>Bacteria</taxon>
        <taxon>Pseudomonadati</taxon>
        <taxon>Bacteroidota</taxon>
        <taxon>Flavobacteriia</taxon>
        <taxon>Flavobacteriales</taxon>
        <taxon>Flavobacteriaceae</taxon>
        <taxon>Flagellimonas</taxon>
    </lineage>
</organism>
<accession>A0ABT0PQG8</accession>
<dbReference type="InterPro" id="IPR003646">
    <property type="entry name" value="SH3-like_bac-type"/>
</dbReference>